<feature type="region of interest" description="Disordered" evidence="1">
    <location>
        <begin position="1"/>
        <end position="28"/>
    </location>
</feature>
<organism evidence="2 3">
    <name type="scientific">Pleurodeles waltl</name>
    <name type="common">Iberian ribbed newt</name>
    <dbReference type="NCBI Taxonomy" id="8319"/>
    <lineage>
        <taxon>Eukaryota</taxon>
        <taxon>Metazoa</taxon>
        <taxon>Chordata</taxon>
        <taxon>Craniata</taxon>
        <taxon>Vertebrata</taxon>
        <taxon>Euteleostomi</taxon>
        <taxon>Amphibia</taxon>
        <taxon>Batrachia</taxon>
        <taxon>Caudata</taxon>
        <taxon>Salamandroidea</taxon>
        <taxon>Salamandridae</taxon>
        <taxon>Pleurodelinae</taxon>
        <taxon>Pleurodeles</taxon>
    </lineage>
</organism>
<evidence type="ECO:0000256" key="1">
    <source>
        <dbReference type="SAM" id="MobiDB-lite"/>
    </source>
</evidence>
<proteinExistence type="predicted"/>
<accession>A0AAV7N1H5</accession>
<keyword evidence="3" id="KW-1185">Reference proteome</keyword>
<dbReference type="Proteomes" id="UP001066276">
    <property type="component" value="Chromosome 9"/>
</dbReference>
<feature type="non-terminal residue" evidence="2">
    <location>
        <position position="52"/>
    </location>
</feature>
<feature type="non-terminal residue" evidence="2">
    <location>
        <position position="1"/>
    </location>
</feature>
<gene>
    <name evidence="2" type="ORF">NDU88_007218</name>
</gene>
<dbReference type="AlphaFoldDB" id="A0AAV7N1H5"/>
<name>A0AAV7N1H5_PLEWA</name>
<sequence>SVGRQGNARDALAAPAVKSSIGPSPLLTHDDKEKYIMLSRSHSARRQLSMLK</sequence>
<protein>
    <submittedName>
        <fullName evidence="2">Uncharacterized protein</fullName>
    </submittedName>
</protein>
<comment type="caution">
    <text evidence="2">The sequence shown here is derived from an EMBL/GenBank/DDBJ whole genome shotgun (WGS) entry which is preliminary data.</text>
</comment>
<reference evidence="2" key="1">
    <citation type="journal article" date="2022" name="bioRxiv">
        <title>Sequencing and chromosome-scale assembly of the giantPleurodeles waltlgenome.</title>
        <authorList>
            <person name="Brown T."/>
            <person name="Elewa A."/>
            <person name="Iarovenko S."/>
            <person name="Subramanian E."/>
            <person name="Araus A.J."/>
            <person name="Petzold A."/>
            <person name="Susuki M."/>
            <person name="Suzuki K.-i.T."/>
            <person name="Hayashi T."/>
            <person name="Toyoda A."/>
            <person name="Oliveira C."/>
            <person name="Osipova E."/>
            <person name="Leigh N.D."/>
            <person name="Simon A."/>
            <person name="Yun M.H."/>
        </authorList>
    </citation>
    <scope>NUCLEOTIDE SEQUENCE</scope>
    <source>
        <strain evidence="2">20211129_DDA</strain>
        <tissue evidence="2">Liver</tissue>
    </source>
</reference>
<dbReference type="EMBL" id="JANPWB010000013">
    <property type="protein sequence ID" value="KAJ1109861.1"/>
    <property type="molecule type" value="Genomic_DNA"/>
</dbReference>
<evidence type="ECO:0000313" key="2">
    <source>
        <dbReference type="EMBL" id="KAJ1109861.1"/>
    </source>
</evidence>
<evidence type="ECO:0000313" key="3">
    <source>
        <dbReference type="Proteomes" id="UP001066276"/>
    </source>
</evidence>